<evidence type="ECO:0000256" key="1">
    <source>
        <dbReference type="ARBA" id="ARBA00000900"/>
    </source>
</evidence>
<keyword evidence="9 11" id="KW-0472">Membrane</keyword>
<keyword evidence="5" id="KW-0808">Transferase</keyword>
<sequence length="1226" mass="137278">WHRRQRSHSTRPYHRWVRGQVNPDSIQDRTLDGRRLWDSMPDQVTTGRSRPTQRPAFMPPPIGYVYDSLNQTYYPDTRWPSTSASSAGHGDDFQLTGGSNRLWSGQNPSASHSGEGPSNSQQPLQGQSREFIRSKNGAPLYWKDNIPLTYDNVYLNADGTEMSFSEKVSRYEDLSRTGDLAFADVRRLPLLYRPAQVSQAQIQVEGLPEAMDTRAQQRQEMVRQINERGIQMRARNGAVPQEQDAAVNNAPRHPMPVRAGQPPPPPAPPAPGVVPVNANEDLDDIAVEDLDGILEVIGMHGSYWILLQNSLLMSALMCASLGLGVWIPFMIGKTTLLMSPINVLRVPHMLLSRLTDPVLDFVLDQAFPFLSSILSKIATSLASKLSPHVSPLLGSYLGTSATGPLDLLYQDYILPTWNALIEVTASGVAQEPSVPSAETIVQSSSTGINNSTVIHLVVRKWNEVAYGNSSSDKFAAVLIGYAILFIVASWYFARTRRAYGNTFARVVRDILLQQGLILKIAIFVAIDMILFPLFCGVVIGISTLPVFKGATVASRIAFYQHSPNWSLIMHWLVGTAFMFNFSFFVSVCRKVVRSGVMWFIRDPTDQGFHPVREILERPAMLQLRKLGSGALMYFTLIILGLGLTTHSVNLLKGVLPLRWPVDEPISDFPVDLLLFHLIVPLTARWLDPTKPFKALFEAWWRKLSHWLRLSSFMYGTEGQRFPDEEGYVVYRTWKAWLTQARPPIPGADMQDENAVGSGEELDIDAPVLFIRDGGLSRVPNSDRIVHLKNRRIIVPVDEAGNALDPEEDQLGEVDPLMEIQPRAREGPRPLIDPKENTVVVYTPPNFKYRVITFVILIWTSVMYSLVLAAVIPTVLGREILSMKTDRKVHDVYSFIVGVYAIRCCWFMMDWTLSQYRTIASGGVQSIDAYAQLRILSKLCKTFGKLLYFGLFFGIIIPFFLGLLFELYVVLPFRSYGELENGIMFVMNWATGLLYMKMAHRILTAMPNNRFGATLNRLFVGVDVNTWDAGLITRQLIVPVIGMCALAILGPFGLAWTTANCLNLDHAARLKVFKQIYPAILIISLIVYGLRESVAILQRWAQYVRDQEYLVGRQLHNLREDGELVAVPASESSVHNEGGAPDGPEVADRAAPLLRHRFVEDVDAVTDEQDDWYTTREDSADIKEMSAPGAATGLAGEDSEEEGTIAQRTRSRTHQRLQAREAMLNHG</sequence>
<organism evidence="13 14">
    <name type="scientific">Mortierella alpina</name>
    <name type="common">Oleaginous fungus</name>
    <name type="synonym">Mortierella renispora</name>
    <dbReference type="NCBI Taxonomy" id="64518"/>
    <lineage>
        <taxon>Eukaryota</taxon>
        <taxon>Fungi</taxon>
        <taxon>Fungi incertae sedis</taxon>
        <taxon>Mucoromycota</taxon>
        <taxon>Mortierellomycotina</taxon>
        <taxon>Mortierellomycetes</taxon>
        <taxon>Mortierellales</taxon>
        <taxon>Mortierellaceae</taxon>
        <taxon>Mortierella</taxon>
    </lineage>
</organism>
<keyword evidence="7" id="KW-0833">Ubl conjugation pathway</keyword>
<feature type="transmembrane region" description="Helical" evidence="11">
    <location>
        <begin position="567"/>
        <end position="588"/>
    </location>
</feature>
<feature type="transmembrane region" description="Helical" evidence="11">
    <location>
        <begin position="981"/>
        <end position="999"/>
    </location>
</feature>
<keyword evidence="6 11" id="KW-0812">Transmembrane</keyword>
<evidence type="ECO:0000256" key="3">
    <source>
        <dbReference type="ARBA" id="ARBA00004906"/>
    </source>
</evidence>
<comment type="caution">
    <text evidence="13">The sequence shown here is derived from an EMBL/GenBank/DDBJ whole genome shotgun (WGS) entry which is preliminary data.</text>
</comment>
<feature type="transmembrane region" description="Helical" evidence="11">
    <location>
        <begin position="945"/>
        <end position="969"/>
    </location>
</feature>
<dbReference type="PANTHER" id="PTHR13145:SF0">
    <property type="entry name" value="E3 UBIQUITIN-PROTEIN LIGASE MARCHF6"/>
    <property type="match status" value="1"/>
</dbReference>
<dbReference type="GO" id="GO:0061630">
    <property type="term" value="F:ubiquitin protein ligase activity"/>
    <property type="evidence" value="ECO:0007669"/>
    <property type="project" value="UniProtKB-EC"/>
</dbReference>
<dbReference type="EMBL" id="JAAAHY010001451">
    <property type="protein sequence ID" value="KAF9949107.1"/>
    <property type="molecule type" value="Genomic_DNA"/>
</dbReference>
<accession>A0A9P6IVM6</accession>
<name>A0A9P6IVM6_MORAP</name>
<feature type="compositionally biased region" description="Polar residues" evidence="10">
    <location>
        <begin position="42"/>
        <end position="52"/>
    </location>
</feature>
<dbReference type="GO" id="GO:0005789">
    <property type="term" value="C:endoplasmic reticulum membrane"/>
    <property type="evidence" value="ECO:0007669"/>
    <property type="project" value="TreeGrafter"/>
</dbReference>
<evidence type="ECO:0000313" key="13">
    <source>
        <dbReference type="EMBL" id="KAF9949107.1"/>
    </source>
</evidence>
<feature type="transmembrane region" description="Helical" evidence="11">
    <location>
        <begin position="630"/>
        <end position="648"/>
    </location>
</feature>
<feature type="transmembrane region" description="Helical" evidence="11">
    <location>
        <begin position="474"/>
        <end position="493"/>
    </location>
</feature>
<feature type="region of interest" description="Disordered" evidence="10">
    <location>
        <begin position="80"/>
        <end position="127"/>
    </location>
</feature>
<evidence type="ECO:0000256" key="4">
    <source>
        <dbReference type="ARBA" id="ARBA00012483"/>
    </source>
</evidence>
<dbReference type="InterPro" id="IPR056521">
    <property type="entry name" value="MARCHF6-like_C"/>
</dbReference>
<dbReference type="GO" id="GO:0036503">
    <property type="term" value="P:ERAD pathway"/>
    <property type="evidence" value="ECO:0007669"/>
    <property type="project" value="TreeGrafter"/>
</dbReference>
<feature type="region of interest" description="Disordered" evidence="10">
    <location>
        <begin position="1172"/>
        <end position="1215"/>
    </location>
</feature>
<evidence type="ECO:0000256" key="5">
    <source>
        <dbReference type="ARBA" id="ARBA00022679"/>
    </source>
</evidence>
<evidence type="ECO:0000256" key="8">
    <source>
        <dbReference type="ARBA" id="ARBA00022989"/>
    </source>
</evidence>
<feature type="transmembrane region" description="Helical" evidence="11">
    <location>
        <begin position="1075"/>
        <end position="1096"/>
    </location>
</feature>
<dbReference type="Pfam" id="PF23113">
    <property type="entry name" value="MARCHF6_C"/>
    <property type="match status" value="1"/>
</dbReference>
<feature type="transmembrane region" description="Helical" evidence="11">
    <location>
        <begin position="311"/>
        <end position="331"/>
    </location>
</feature>
<comment type="pathway">
    <text evidence="3">Protein modification; protein ubiquitination.</text>
</comment>
<feature type="non-terminal residue" evidence="13">
    <location>
        <position position="1"/>
    </location>
</feature>
<evidence type="ECO:0000256" key="10">
    <source>
        <dbReference type="SAM" id="MobiDB-lite"/>
    </source>
</evidence>
<evidence type="ECO:0000256" key="6">
    <source>
        <dbReference type="ARBA" id="ARBA00022692"/>
    </source>
</evidence>
<dbReference type="PANTHER" id="PTHR13145">
    <property type="entry name" value="SSM4 PROTEIN"/>
    <property type="match status" value="1"/>
</dbReference>
<feature type="transmembrane region" description="Helical" evidence="11">
    <location>
        <begin position="1035"/>
        <end position="1055"/>
    </location>
</feature>
<dbReference type="AlphaFoldDB" id="A0A9P6IVM6"/>
<dbReference type="EC" id="2.3.2.27" evidence="4"/>
<feature type="compositionally biased region" description="Basic and acidic residues" evidence="10">
    <location>
        <begin position="26"/>
        <end position="37"/>
    </location>
</feature>
<proteinExistence type="predicted"/>
<dbReference type="OrthoDB" id="264354at2759"/>
<evidence type="ECO:0000256" key="11">
    <source>
        <dbReference type="SAM" id="Phobius"/>
    </source>
</evidence>
<evidence type="ECO:0000313" key="14">
    <source>
        <dbReference type="Proteomes" id="UP000738359"/>
    </source>
</evidence>
<gene>
    <name evidence="13" type="ORF">BGZ70_001937</name>
</gene>
<keyword evidence="8 11" id="KW-1133">Transmembrane helix</keyword>
<protein>
    <recommendedName>
        <fullName evidence="4">RING-type E3 ubiquitin transferase</fullName>
        <ecNumber evidence="4">2.3.2.27</ecNumber>
    </recommendedName>
</protein>
<feature type="transmembrane region" description="Helical" evidence="11">
    <location>
        <begin position="850"/>
        <end position="871"/>
    </location>
</feature>
<evidence type="ECO:0000259" key="12">
    <source>
        <dbReference type="Pfam" id="PF23113"/>
    </source>
</evidence>
<keyword evidence="14" id="KW-1185">Reference proteome</keyword>
<feature type="region of interest" description="Disordered" evidence="10">
    <location>
        <begin position="24"/>
        <end position="61"/>
    </location>
</feature>
<dbReference type="Proteomes" id="UP000738359">
    <property type="component" value="Unassembled WGS sequence"/>
</dbReference>
<evidence type="ECO:0000256" key="7">
    <source>
        <dbReference type="ARBA" id="ARBA00022786"/>
    </source>
</evidence>
<feature type="compositionally biased region" description="Polar residues" evidence="10">
    <location>
        <begin position="96"/>
        <end position="127"/>
    </location>
</feature>
<evidence type="ECO:0000256" key="9">
    <source>
        <dbReference type="ARBA" id="ARBA00023136"/>
    </source>
</evidence>
<feature type="compositionally biased region" description="Basic and acidic residues" evidence="10">
    <location>
        <begin position="1172"/>
        <end position="1183"/>
    </location>
</feature>
<comment type="catalytic activity">
    <reaction evidence="1">
        <text>S-ubiquitinyl-[E2 ubiquitin-conjugating enzyme]-L-cysteine + [acceptor protein]-L-lysine = [E2 ubiquitin-conjugating enzyme]-L-cysteine + N(6)-ubiquitinyl-[acceptor protein]-L-lysine.</text>
        <dbReference type="EC" id="2.3.2.27"/>
    </reaction>
</comment>
<feature type="transmembrane region" description="Helical" evidence="11">
    <location>
        <begin position="520"/>
        <end position="547"/>
    </location>
</feature>
<feature type="region of interest" description="Disordered" evidence="10">
    <location>
        <begin position="248"/>
        <end position="270"/>
    </location>
</feature>
<evidence type="ECO:0000256" key="2">
    <source>
        <dbReference type="ARBA" id="ARBA00004141"/>
    </source>
</evidence>
<feature type="domain" description="E3 ubiquitin-protein ligase MARCHF6-like C-terminal" evidence="12">
    <location>
        <begin position="935"/>
        <end position="1104"/>
    </location>
</feature>
<feature type="compositionally biased region" description="Pro residues" evidence="10">
    <location>
        <begin position="261"/>
        <end position="270"/>
    </location>
</feature>
<comment type="subcellular location">
    <subcellularLocation>
        <location evidence="2">Membrane</location>
        <topology evidence="2">Multi-pass membrane protein</topology>
    </subcellularLocation>
</comment>
<reference evidence="13" key="1">
    <citation type="journal article" date="2020" name="Fungal Divers.">
        <title>Resolving the Mortierellaceae phylogeny through synthesis of multi-gene phylogenetics and phylogenomics.</title>
        <authorList>
            <person name="Vandepol N."/>
            <person name="Liber J."/>
            <person name="Desiro A."/>
            <person name="Na H."/>
            <person name="Kennedy M."/>
            <person name="Barry K."/>
            <person name="Grigoriev I.V."/>
            <person name="Miller A.N."/>
            <person name="O'Donnell K."/>
            <person name="Stajich J.E."/>
            <person name="Bonito G."/>
        </authorList>
    </citation>
    <scope>NUCLEOTIDE SEQUENCE</scope>
    <source>
        <strain evidence="13">CK1249</strain>
    </source>
</reference>